<protein>
    <submittedName>
        <fullName evidence="2">Uncharacterized protein</fullName>
    </submittedName>
</protein>
<evidence type="ECO:0000256" key="1">
    <source>
        <dbReference type="SAM" id="MobiDB-lite"/>
    </source>
</evidence>
<dbReference type="RefSeq" id="YP_009472791.1">
    <property type="nucleotide sequence ID" value="NC_037367.1"/>
</dbReference>
<proteinExistence type="predicted"/>
<dbReference type="EMBL" id="KY819068">
    <property type="protein sequence ID" value="ARO74516.1"/>
    <property type="molecule type" value="Genomic_DNA"/>
</dbReference>
<sequence length="102" mass="10699">MIAIIIKEGSLSASTGRSTPGTRSPPRGGLPHFAPAGRVGWVNSAPSALEIAPAGARSYFFHLEFRSSARSVELVPLITAQVRREGGLLQAIRGSGANNVYL</sequence>
<reference evidence="2" key="1">
    <citation type="submission" date="2017-03" db="EMBL/GenBank/DDBJ databases">
        <title>Chloroplast genome evolution in siphonous green algae.</title>
        <authorList>
            <person name="Cremen M.C."/>
            <person name="Marcelino V.R."/>
            <person name="Verbruggen H."/>
        </authorList>
    </citation>
    <scope>NUCLEOTIDE SEQUENCE</scope>
</reference>
<accession>A0A2P0QIF8</accession>
<dbReference type="GeneID" id="36489762"/>
<geneLocation type="chloroplast" evidence="2"/>
<keyword evidence="2" id="KW-0934">Plastid</keyword>
<organism evidence="2">
    <name type="scientific">Caulerpa manorensis</name>
    <dbReference type="NCBI Taxonomy" id="717648"/>
    <lineage>
        <taxon>Eukaryota</taxon>
        <taxon>Viridiplantae</taxon>
        <taxon>Chlorophyta</taxon>
        <taxon>core chlorophytes</taxon>
        <taxon>Ulvophyceae</taxon>
        <taxon>TCBD clade</taxon>
        <taxon>Bryopsidales</taxon>
        <taxon>Halimedineae</taxon>
        <taxon>Caulerpaceae</taxon>
        <taxon>Caulerpa</taxon>
    </lineage>
</organism>
<feature type="region of interest" description="Disordered" evidence="1">
    <location>
        <begin position="8"/>
        <end position="30"/>
    </location>
</feature>
<feature type="compositionally biased region" description="Polar residues" evidence="1">
    <location>
        <begin position="11"/>
        <end position="22"/>
    </location>
</feature>
<gene>
    <name evidence="2" type="primary">orf102</name>
</gene>
<name>A0A2P0QIF8_9CHLO</name>
<dbReference type="AlphaFoldDB" id="A0A2P0QIF8"/>
<evidence type="ECO:0000313" key="2">
    <source>
        <dbReference type="EMBL" id="ARO74516.1"/>
    </source>
</evidence>
<keyword evidence="2" id="KW-0150">Chloroplast</keyword>